<dbReference type="AlphaFoldDB" id="A0AB34JX41"/>
<feature type="repeat" description="RCC1" evidence="2">
    <location>
        <begin position="399"/>
        <end position="450"/>
    </location>
</feature>
<dbReference type="Pfam" id="PF13540">
    <property type="entry name" value="RCC1_2"/>
    <property type="match status" value="1"/>
</dbReference>
<organism evidence="4 5">
    <name type="scientific">Prymnesium parvum</name>
    <name type="common">Toxic golden alga</name>
    <dbReference type="NCBI Taxonomy" id="97485"/>
    <lineage>
        <taxon>Eukaryota</taxon>
        <taxon>Haptista</taxon>
        <taxon>Haptophyta</taxon>
        <taxon>Prymnesiophyceae</taxon>
        <taxon>Prymnesiales</taxon>
        <taxon>Prymnesiaceae</taxon>
        <taxon>Prymnesium</taxon>
    </lineage>
</organism>
<feature type="repeat" description="RCC1" evidence="2">
    <location>
        <begin position="353"/>
        <end position="398"/>
    </location>
</feature>
<keyword evidence="1" id="KW-0677">Repeat</keyword>
<dbReference type="InterPro" id="IPR000408">
    <property type="entry name" value="Reg_chr_condens"/>
</dbReference>
<feature type="repeat" description="RCC1" evidence="2">
    <location>
        <begin position="155"/>
        <end position="216"/>
    </location>
</feature>
<sequence>MEAPCALEAAGDIAHDACVCIWGTNDHGALCIPTLSDSLSPTRVLALRSQYVRAIAATTNQSFCATGSGTVLLWGAAAGGLPVPVHGAPADVAQLYTDARYIYALNDEGHVYSWEIEESNTPAARGLSISRLAIPIDVEQLACGELHALALVEGGAVYSWGLNRDGQLGHGVCTQSEGHESDQTAVPRRVEALDELHATVSRVACGSHFSAMLSTSGKLIACGLLHMATLGEPAAGDRDSRLCGIPPPRAPDHARVHKPQIVYGPWEQSELVEIACGQQHTLALARNGQLFSFGENMTGALGHAAAVSAGRPFRVGGALASRPVDMVWATASASVARVVESSAAEQAAIGTESRYFFWGTAGRAIGMVSAPTELPAFKGVDVLSVVGRGHHLLALTSGGDIFAWGDMEGGALGLQQLGSIPSPQRLASLDSRRIRSLACGGGPHTLALEEPSGRILAWGRNSKGELGFGEADGGGGGPRYILSGALSTRTTPLLHIAAGPSYSLACGDEARDLLGWGEGARAILGSHSGIVWEPRALDVMAPAVGTAGQRPRLCVQLVAGVQHAGVLTCAASEPRSLNNPLGPGHMPLLWGCGDHGALGNGGVTDSPSAAAPGGSLTSTRARRLGLGRSFSAALDVSGALHVWGREWGARNATTTLVPRISTLNFVGLSGVEIRELACDGRRCILATGGMQPASFEYVPGGEARQLSRHDGDLVTSFGIGSEEVLALTHGGRCLRLALGAQAFNEAQEIALPPGARAVLLASSRAHNVLYVRNFAQGVHGPRLNNKSHGTTEATSTNPMAESDAMLSGLGAVTRGGSQPSTGDRPIWLE</sequence>
<dbReference type="PANTHER" id="PTHR22870">
    <property type="entry name" value="REGULATOR OF CHROMOSOME CONDENSATION"/>
    <property type="match status" value="1"/>
</dbReference>
<reference evidence="4 5" key="1">
    <citation type="journal article" date="2024" name="Science">
        <title>Giant polyketide synthase enzymes in the biosynthesis of giant marine polyether toxins.</title>
        <authorList>
            <person name="Fallon T.R."/>
            <person name="Shende V.V."/>
            <person name="Wierzbicki I.H."/>
            <person name="Pendleton A.L."/>
            <person name="Watervoot N.F."/>
            <person name="Auber R.P."/>
            <person name="Gonzalez D.J."/>
            <person name="Wisecaver J.H."/>
            <person name="Moore B.S."/>
        </authorList>
    </citation>
    <scope>NUCLEOTIDE SEQUENCE [LARGE SCALE GENOMIC DNA]</scope>
    <source>
        <strain evidence="4 5">12B1</strain>
    </source>
</reference>
<dbReference type="Gene3D" id="2.130.10.30">
    <property type="entry name" value="Regulator of chromosome condensation 1/beta-lactamase-inhibitor protein II"/>
    <property type="match status" value="4"/>
</dbReference>
<dbReference type="EMBL" id="JBGBPQ010000004">
    <property type="protein sequence ID" value="KAL1525488.1"/>
    <property type="molecule type" value="Genomic_DNA"/>
</dbReference>
<dbReference type="SUPFAM" id="SSF50985">
    <property type="entry name" value="RCC1/BLIP-II"/>
    <property type="match status" value="2"/>
</dbReference>
<name>A0AB34JX41_PRYPA</name>
<gene>
    <name evidence="4" type="ORF">AB1Y20_020344</name>
</gene>
<evidence type="ECO:0000256" key="3">
    <source>
        <dbReference type="SAM" id="MobiDB-lite"/>
    </source>
</evidence>
<evidence type="ECO:0000313" key="5">
    <source>
        <dbReference type="Proteomes" id="UP001515480"/>
    </source>
</evidence>
<accession>A0AB34JX41</accession>
<keyword evidence="5" id="KW-1185">Reference proteome</keyword>
<proteinExistence type="predicted"/>
<feature type="region of interest" description="Disordered" evidence="3">
    <location>
        <begin position="810"/>
        <end position="829"/>
    </location>
</feature>
<dbReference type="PANTHER" id="PTHR22870:SF408">
    <property type="entry name" value="OS09G0560450 PROTEIN"/>
    <property type="match status" value="1"/>
</dbReference>
<evidence type="ECO:0000256" key="1">
    <source>
        <dbReference type="ARBA" id="ARBA00022737"/>
    </source>
</evidence>
<dbReference type="Pfam" id="PF00415">
    <property type="entry name" value="RCC1"/>
    <property type="match status" value="2"/>
</dbReference>
<dbReference type="InterPro" id="IPR009091">
    <property type="entry name" value="RCC1/BLIP-II"/>
</dbReference>
<comment type="caution">
    <text evidence="4">The sequence shown here is derived from an EMBL/GenBank/DDBJ whole genome shotgun (WGS) entry which is preliminary data.</text>
</comment>
<dbReference type="PROSITE" id="PS00626">
    <property type="entry name" value="RCC1_2"/>
    <property type="match status" value="2"/>
</dbReference>
<evidence type="ECO:0000256" key="2">
    <source>
        <dbReference type="PROSITE-ProRule" id="PRU00235"/>
    </source>
</evidence>
<feature type="repeat" description="RCC1" evidence="2">
    <location>
        <begin position="453"/>
        <end position="509"/>
    </location>
</feature>
<dbReference type="PRINTS" id="PR00633">
    <property type="entry name" value="RCCNDNSATION"/>
</dbReference>
<feature type="repeat" description="RCC1" evidence="2">
    <location>
        <begin position="217"/>
        <end position="287"/>
    </location>
</feature>
<evidence type="ECO:0000313" key="4">
    <source>
        <dbReference type="EMBL" id="KAL1525488.1"/>
    </source>
</evidence>
<dbReference type="InterPro" id="IPR051210">
    <property type="entry name" value="Ub_ligase/GEF_domain"/>
</dbReference>
<dbReference type="Proteomes" id="UP001515480">
    <property type="component" value="Unassembled WGS sequence"/>
</dbReference>
<dbReference type="PROSITE" id="PS50012">
    <property type="entry name" value="RCC1_3"/>
    <property type="match status" value="5"/>
</dbReference>
<protein>
    <submittedName>
        <fullName evidence="4">Uncharacterized protein</fullName>
    </submittedName>
</protein>